<keyword evidence="16" id="KW-1133">Transmembrane helix</keyword>
<feature type="binding site" evidence="11">
    <location>
        <position position="189"/>
    </location>
    <ligand>
        <name>Zn(2+)</name>
        <dbReference type="ChEBI" id="CHEBI:29105"/>
        <label>1</label>
    </ligand>
</feature>
<evidence type="ECO:0000256" key="7">
    <source>
        <dbReference type="ARBA" id="ARBA00023049"/>
    </source>
</evidence>
<feature type="active site" evidence="9">
    <location>
        <position position="245"/>
    </location>
</feature>
<dbReference type="CDD" id="cd04278">
    <property type="entry name" value="ZnMc_MMP"/>
    <property type="match status" value="1"/>
</dbReference>
<gene>
    <name evidence="19" type="ORF">BRAFLDRAFT_67465</name>
</gene>
<keyword evidence="3 10" id="KW-0479">Metal-binding</keyword>
<dbReference type="SUPFAM" id="SSF47090">
    <property type="entry name" value="PGBD-like"/>
    <property type="match status" value="1"/>
</dbReference>
<evidence type="ECO:0000256" key="8">
    <source>
        <dbReference type="ARBA" id="ARBA00023145"/>
    </source>
</evidence>
<dbReference type="eggNOG" id="KOG1565">
    <property type="taxonomic scope" value="Eukaryota"/>
</dbReference>
<evidence type="ECO:0000256" key="11">
    <source>
        <dbReference type="PIRSR" id="PIRSR621190-2"/>
    </source>
</evidence>
<dbReference type="SMART" id="SM00235">
    <property type="entry name" value="ZnMc"/>
    <property type="match status" value="1"/>
</dbReference>
<feature type="binding site" evidence="10">
    <location>
        <position position="248"/>
    </location>
    <ligand>
        <name>Zn(2+)</name>
        <dbReference type="ChEBI" id="CHEBI:29105"/>
        <label>2</label>
        <note>catalytic</note>
    </ligand>
</feature>
<dbReference type="InterPro" id="IPR018487">
    <property type="entry name" value="Hemopexin-like_repeat"/>
</dbReference>
<keyword evidence="8" id="KW-0865">Zymogen</keyword>
<feature type="transmembrane region" description="Helical" evidence="16">
    <location>
        <begin position="547"/>
        <end position="567"/>
    </location>
</feature>
<evidence type="ECO:0000313" key="19">
    <source>
        <dbReference type="EMBL" id="EEN69978.1"/>
    </source>
</evidence>
<feature type="repeat" description="Hemopexin" evidence="14">
    <location>
        <begin position="434"/>
        <end position="482"/>
    </location>
</feature>
<feature type="domain" description="Peptidase metallopeptidase" evidence="18">
    <location>
        <begin position="110"/>
        <end position="289"/>
    </location>
</feature>
<sequence>MESVVWILTFLLALQCGGVLGGNVTDMDSGMKYLQRYGYVRMVRPDNNITMMDSNQTGQAIRMFQRFANLNMTGKMDEPTMEMMSRPRCGVRDMDGTNSLVRRRRRYALLGSRWTIRDITYRVTGYTQKLSQTDIDNDIKIAFDMWSQSANLKFSQVPSDTDAHITMFFAPGDHGDQDPFDGPAGTLAHGLPPIAGGETHFDDDETWTVRTFSGDSFSVMFIQIYKLSYLYKDAGINLLQVAAHEFGHALGLGHSDVEEALMAPFYRGYKENFQLHDDDIQGIQILYGMPQIERPVVAPAVPQAPVTPTVRAATKTPASSSATQRPIASPAAPASAPDNCAGRVDAITQSAGGKTYAFRGEYFWELTTTGVASGHPKKISDTWAGLPANLDGALYRREDGKTYFFKGSLHWRFSGLLADAGYPKPISEGFIGIPDNIDAAFQWSGNGKVYFTKGNQYYRYDWGIGVNRFMYPQNLARWAGLPSDRVDAAFQWLNGKTYFFKGEKTWLFDDLTMGVDAFYPQFTSTAWFGCKARATGRSDWTRGQPTIVLVSLVILQISVLLLACLVARQVVMKCKPPEKLNHSVGCMRIVHIASGSAVYVHLSTQFGSMVRHRCQKPTAGGKW</sequence>
<dbReference type="InterPro" id="IPR002477">
    <property type="entry name" value="Peptidoglycan-bd-like"/>
</dbReference>
<feature type="repeat" description="Hemopexin" evidence="14">
    <location>
        <begin position="483"/>
        <end position="530"/>
    </location>
</feature>
<evidence type="ECO:0000256" key="12">
    <source>
        <dbReference type="PIRSR" id="PIRSR621190-3"/>
    </source>
</evidence>
<feature type="binding site" evidence="11">
    <location>
        <position position="174"/>
    </location>
    <ligand>
        <name>Zn(2+)</name>
        <dbReference type="ChEBI" id="CHEBI:29105"/>
        <label>1</label>
    </ligand>
</feature>
<dbReference type="InParanoid" id="C3XPV7"/>
<evidence type="ECO:0000256" key="15">
    <source>
        <dbReference type="SAM" id="MobiDB-lite"/>
    </source>
</evidence>
<keyword evidence="12" id="KW-1015">Disulfide bond</keyword>
<feature type="binding site" evidence="11">
    <location>
        <position position="205"/>
    </location>
    <ligand>
        <name>Ca(2+)</name>
        <dbReference type="ChEBI" id="CHEBI:29108"/>
        <label>3</label>
    </ligand>
</feature>
<keyword evidence="5" id="KW-0378">Hydrolase</keyword>
<evidence type="ECO:0000256" key="1">
    <source>
        <dbReference type="ARBA" id="ARBA00010370"/>
    </source>
</evidence>
<feature type="binding site" evidence="11">
    <location>
        <position position="345"/>
    </location>
    <ligand>
        <name>Ca(2+)</name>
        <dbReference type="ChEBI" id="CHEBI:29108"/>
        <label>4</label>
    </ligand>
</feature>
<feature type="modified residue" description="Phosphotyrosine; by PKDCC" evidence="13">
    <location>
        <position position="422"/>
    </location>
</feature>
<dbReference type="AlphaFoldDB" id="C3XPV7"/>
<feature type="binding site" evidence="11">
    <location>
        <position position="202"/>
    </location>
    <ligand>
        <name>Ca(2+)</name>
        <dbReference type="ChEBI" id="CHEBI:29108"/>
        <label>3</label>
    </ligand>
</feature>
<feature type="region of interest" description="Disordered" evidence="15">
    <location>
        <begin position="311"/>
        <end position="339"/>
    </location>
</feature>
<dbReference type="SMART" id="SM00120">
    <property type="entry name" value="HX"/>
    <property type="match status" value="4"/>
</dbReference>
<evidence type="ECO:0000256" key="2">
    <source>
        <dbReference type="ARBA" id="ARBA00022670"/>
    </source>
</evidence>
<feature type="repeat" description="Hemopexin" evidence="14">
    <location>
        <begin position="387"/>
        <end position="433"/>
    </location>
</feature>
<dbReference type="PANTHER" id="PTHR10201">
    <property type="entry name" value="MATRIX METALLOPROTEINASE"/>
    <property type="match status" value="1"/>
</dbReference>
<dbReference type="FunFam" id="2.110.10.10:FF:000007">
    <property type="entry name" value="stromelysin-3 isoform X2"/>
    <property type="match status" value="1"/>
</dbReference>
<evidence type="ECO:0000256" key="9">
    <source>
        <dbReference type="PIRSR" id="PIRSR001191-1"/>
    </source>
</evidence>
<feature type="binding site" evidence="11">
    <location>
        <position position="440"/>
    </location>
    <ligand>
        <name>Ca(2+)</name>
        <dbReference type="ChEBI" id="CHEBI:29108"/>
        <label>5</label>
    </ligand>
</feature>
<feature type="binding site" evidence="11">
    <location>
        <position position="203"/>
    </location>
    <ligand>
        <name>Ca(2+)</name>
        <dbReference type="ChEBI" id="CHEBI:29108"/>
        <label>1</label>
    </ligand>
</feature>
<evidence type="ECO:0000256" key="3">
    <source>
        <dbReference type="ARBA" id="ARBA00022723"/>
    </source>
</evidence>
<feature type="compositionally biased region" description="Low complexity" evidence="15">
    <location>
        <begin position="311"/>
        <end position="337"/>
    </location>
</feature>
<dbReference type="PANTHER" id="PTHR10201:SF331">
    <property type="entry name" value="MATRIX METALLOPROTEINASE-14-LIKE ISOFORM X1"/>
    <property type="match status" value="1"/>
</dbReference>
<feature type="binding site" evidence="11">
    <location>
        <position position="176"/>
    </location>
    <ligand>
        <name>Zn(2+)</name>
        <dbReference type="ChEBI" id="CHEBI:29105"/>
        <label>1</label>
    </ligand>
</feature>
<evidence type="ECO:0000259" key="18">
    <source>
        <dbReference type="SMART" id="SM00235"/>
    </source>
</evidence>
<dbReference type="GO" id="GO:0008270">
    <property type="term" value="F:zinc ion binding"/>
    <property type="evidence" value="ECO:0007669"/>
    <property type="project" value="InterPro"/>
</dbReference>
<dbReference type="GO" id="GO:0006508">
    <property type="term" value="P:proteolysis"/>
    <property type="evidence" value="ECO:0007669"/>
    <property type="project" value="UniProtKB-KW"/>
</dbReference>
<dbReference type="GO" id="GO:0031012">
    <property type="term" value="C:extracellular matrix"/>
    <property type="evidence" value="ECO:0007669"/>
    <property type="project" value="InterPro"/>
</dbReference>
<dbReference type="GO" id="GO:0004222">
    <property type="term" value="F:metalloendopeptidase activity"/>
    <property type="evidence" value="ECO:0007669"/>
    <property type="project" value="InterPro"/>
</dbReference>
<proteinExistence type="inferred from homology"/>
<comment type="cofactor">
    <cofactor evidence="11">
        <name>Zn(2+)</name>
        <dbReference type="ChEBI" id="CHEBI:29105"/>
    </cofactor>
    <text evidence="11">Binds 2 Zn(2+) ions per subunit.</text>
</comment>
<feature type="chain" id="PRO_5002933016" description="Peptidase metallopeptidase domain-containing protein" evidence="17">
    <location>
        <begin position="22"/>
        <end position="623"/>
    </location>
</feature>
<feature type="binding site" evidence="11">
    <location>
        <position position="182"/>
    </location>
    <ligand>
        <name>Ca(2+)</name>
        <dbReference type="ChEBI" id="CHEBI:29108"/>
        <label>3</label>
    </ligand>
</feature>
<dbReference type="InterPro" id="IPR006026">
    <property type="entry name" value="Peptidase_Metallo"/>
</dbReference>
<dbReference type="Gene3D" id="3.40.390.10">
    <property type="entry name" value="Collagenase (Catalytic Domain)"/>
    <property type="match status" value="1"/>
</dbReference>
<feature type="binding site" evidence="11">
    <location>
        <position position="200"/>
    </location>
    <ligand>
        <name>Zn(2+)</name>
        <dbReference type="ChEBI" id="CHEBI:29105"/>
        <label>1</label>
    </ligand>
</feature>
<feature type="binding site" evidence="10">
    <location>
        <position position="244"/>
    </location>
    <ligand>
        <name>Zn(2+)</name>
        <dbReference type="ChEBI" id="CHEBI:29105"/>
        <label>2</label>
        <note>catalytic</note>
    </ligand>
</feature>
<dbReference type="PRINTS" id="PR00138">
    <property type="entry name" value="MATRIXIN"/>
</dbReference>
<dbReference type="InterPro" id="IPR021190">
    <property type="entry name" value="Pept_M10A"/>
</dbReference>
<keyword evidence="6 10" id="KW-0862">Zinc</keyword>
<keyword evidence="2" id="KW-0645">Protease</keyword>
<evidence type="ECO:0000256" key="16">
    <source>
        <dbReference type="SAM" id="Phobius"/>
    </source>
</evidence>
<feature type="binding site" description="in inhibited form" evidence="11">
    <location>
        <position position="89"/>
    </location>
    <ligand>
        <name>Zn(2+)</name>
        <dbReference type="ChEBI" id="CHEBI:29105"/>
        <label>2</label>
        <note>catalytic</note>
    </ligand>
</feature>
<dbReference type="EMBL" id="GG666451">
    <property type="protein sequence ID" value="EEN69978.1"/>
    <property type="molecule type" value="Genomic_DNA"/>
</dbReference>
<feature type="signal peptide" evidence="17">
    <location>
        <begin position="1"/>
        <end position="21"/>
    </location>
</feature>
<evidence type="ECO:0000256" key="4">
    <source>
        <dbReference type="ARBA" id="ARBA00022737"/>
    </source>
</evidence>
<feature type="binding site" evidence="11">
    <location>
        <position position="262"/>
    </location>
    <ligand>
        <name>Zn(2+)</name>
        <dbReference type="ChEBI" id="CHEBI:29105"/>
        <label>2</label>
        <note>catalytic</note>
    </ligand>
</feature>
<dbReference type="InterPro" id="IPR000585">
    <property type="entry name" value="Hemopexin-like_dom"/>
</dbReference>
<evidence type="ECO:0000256" key="10">
    <source>
        <dbReference type="PIRSR" id="PIRSR001191-2"/>
    </source>
</evidence>
<keyword evidence="7" id="KW-0482">Metalloprotease</keyword>
<feature type="binding site" evidence="11">
    <location>
        <position position="487"/>
    </location>
    <ligand>
        <name>Ca(2+)</name>
        <dbReference type="ChEBI" id="CHEBI:29108"/>
        <label>4</label>
    </ligand>
</feature>
<dbReference type="PIRSF" id="PIRSF001191">
    <property type="entry name" value="Peptidase_M10A_matrix"/>
    <property type="match status" value="1"/>
</dbReference>
<keyword evidence="11" id="KW-0106">Calcium</keyword>
<feature type="disulfide bond" evidence="12">
    <location>
        <begin position="340"/>
        <end position="530"/>
    </location>
</feature>
<dbReference type="CDD" id="cd00094">
    <property type="entry name" value="HX"/>
    <property type="match status" value="1"/>
</dbReference>
<comment type="similarity">
    <text evidence="1">Belongs to the peptidase M10A family.</text>
</comment>
<evidence type="ECO:0000256" key="17">
    <source>
        <dbReference type="SAM" id="SignalP"/>
    </source>
</evidence>
<keyword evidence="16" id="KW-0812">Transmembrane</keyword>
<feature type="binding site" evidence="11">
    <location>
        <position position="181"/>
    </location>
    <ligand>
        <name>Ca(2+)</name>
        <dbReference type="ChEBI" id="CHEBI:29108"/>
        <label>3</label>
    </ligand>
</feature>
<dbReference type="FunFam" id="3.40.390.10:FF:000102">
    <property type="entry name" value="Matrix metalloproteinase 16"/>
    <property type="match status" value="1"/>
</dbReference>
<dbReference type="InterPro" id="IPR036365">
    <property type="entry name" value="PGBD-like_sf"/>
</dbReference>
<feature type="binding site" evidence="11">
    <location>
        <position position="196"/>
    </location>
    <ligand>
        <name>Ca(2+)</name>
        <dbReference type="ChEBI" id="CHEBI:29108"/>
        <label>2</label>
    </ligand>
</feature>
<feature type="binding site" evidence="11">
    <location>
        <position position="391"/>
    </location>
    <ligand>
        <name>Ca(2+)</name>
        <dbReference type="ChEBI" id="CHEBI:29108"/>
        <label>4</label>
    </ligand>
</feature>
<dbReference type="SUPFAM" id="SSF50923">
    <property type="entry name" value="Hemopexin-like domain"/>
    <property type="match status" value="1"/>
</dbReference>
<dbReference type="Pfam" id="PF01471">
    <property type="entry name" value="PG_binding_1"/>
    <property type="match status" value="1"/>
</dbReference>
<feature type="binding site" evidence="10">
    <location>
        <position position="254"/>
    </location>
    <ligand>
        <name>Zn(2+)</name>
        <dbReference type="ChEBI" id="CHEBI:29105"/>
        <label>2</label>
        <note>catalytic</note>
    </ligand>
</feature>
<evidence type="ECO:0000256" key="6">
    <source>
        <dbReference type="ARBA" id="ARBA00022833"/>
    </source>
</evidence>
<evidence type="ECO:0000256" key="5">
    <source>
        <dbReference type="ARBA" id="ARBA00022801"/>
    </source>
</evidence>
<keyword evidence="17" id="KW-0732">Signal</keyword>
<keyword evidence="4" id="KW-0677">Repeat</keyword>
<dbReference type="InterPro" id="IPR024079">
    <property type="entry name" value="MetalloPept_cat_dom_sf"/>
</dbReference>
<evidence type="ECO:0000256" key="13">
    <source>
        <dbReference type="PIRSR" id="PIRSR621190-4"/>
    </source>
</evidence>
<dbReference type="Pfam" id="PF00413">
    <property type="entry name" value="Peptidase_M10"/>
    <property type="match status" value="1"/>
</dbReference>
<feature type="binding site" evidence="11">
    <location>
        <position position="205"/>
    </location>
    <ligand>
        <name>Ca(2+)</name>
        <dbReference type="ChEBI" id="CHEBI:29108"/>
        <label>1</label>
    </ligand>
</feature>
<dbReference type="Pfam" id="PF00045">
    <property type="entry name" value="Hemopexin"/>
    <property type="match status" value="4"/>
</dbReference>
<feature type="repeat" description="Hemopexin" evidence="14">
    <location>
        <begin position="341"/>
        <end position="386"/>
    </location>
</feature>
<feature type="binding site" evidence="11">
    <location>
        <position position="393"/>
    </location>
    <ligand>
        <name>Ca(2+)</name>
        <dbReference type="ChEBI" id="CHEBI:29108"/>
        <label>5</label>
    </ligand>
</feature>
<dbReference type="InterPro" id="IPR033739">
    <property type="entry name" value="M10A_MMP"/>
</dbReference>
<keyword evidence="16" id="KW-0472">Membrane</keyword>
<organism evidence="19">
    <name type="scientific">Branchiostoma floridae</name>
    <name type="common">Florida lancelet</name>
    <name type="synonym">Amphioxus</name>
    <dbReference type="NCBI Taxonomy" id="7739"/>
    <lineage>
        <taxon>Eukaryota</taxon>
        <taxon>Metazoa</taxon>
        <taxon>Chordata</taxon>
        <taxon>Cephalochordata</taxon>
        <taxon>Leptocardii</taxon>
        <taxon>Amphioxiformes</taxon>
        <taxon>Branchiostomatidae</taxon>
        <taxon>Branchiostoma</taxon>
    </lineage>
</organism>
<dbReference type="Gene3D" id="2.110.10.10">
    <property type="entry name" value="Hemopexin-like domain"/>
    <property type="match status" value="1"/>
</dbReference>
<dbReference type="InterPro" id="IPR036375">
    <property type="entry name" value="Hemopexin-like_dom_sf"/>
</dbReference>
<feature type="binding site" evidence="11">
    <location>
        <position position="347"/>
    </location>
    <ligand>
        <name>Ca(2+)</name>
        <dbReference type="ChEBI" id="CHEBI:29108"/>
        <label>5</label>
    </ligand>
</feature>
<dbReference type="InterPro" id="IPR001818">
    <property type="entry name" value="Pept_M10_metallopeptidase"/>
</dbReference>
<comment type="cofactor">
    <cofactor evidence="11">
        <name>Ca(2+)</name>
        <dbReference type="ChEBI" id="CHEBI:29108"/>
    </cofactor>
    <text evidence="11">Can bind about 5 Ca(2+) ions per subunit.</text>
</comment>
<name>C3XPV7_BRAFL</name>
<reference evidence="19" key="1">
    <citation type="journal article" date="2008" name="Nature">
        <title>The amphioxus genome and the evolution of the chordate karyotype.</title>
        <authorList>
            <consortium name="US DOE Joint Genome Institute (JGI-PGF)"/>
            <person name="Putnam N.H."/>
            <person name="Butts T."/>
            <person name="Ferrier D.E.K."/>
            <person name="Furlong R.F."/>
            <person name="Hellsten U."/>
            <person name="Kawashima T."/>
            <person name="Robinson-Rechavi M."/>
            <person name="Shoguchi E."/>
            <person name="Terry A."/>
            <person name="Yu J.-K."/>
            <person name="Benito-Gutierrez E.L."/>
            <person name="Dubchak I."/>
            <person name="Garcia-Fernandez J."/>
            <person name="Gibson-Brown J.J."/>
            <person name="Grigoriev I.V."/>
            <person name="Horton A.C."/>
            <person name="de Jong P.J."/>
            <person name="Jurka J."/>
            <person name="Kapitonov V.V."/>
            <person name="Kohara Y."/>
            <person name="Kuroki Y."/>
            <person name="Lindquist E."/>
            <person name="Lucas S."/>
            <person name="Osoegawa K."/>
            <person name="Pennacchio L.A."/>
            <person name="Salamov A.A."/>
            <person name="Satou Y."/>
            <person name="Sauka-Spengler T."/>
            <person name="Schmutz J."/>
            <person name="Shin-I T."/>
            <person name="Toyoda A."/>
            <person name="Bronner-Fraser M."/>
            <person name="Fujiyama A."/>
            <person name="Holland L.Z."/>
            <person name="Holland P.W.H."/>
            <person name="Satoh N."/>
            <person name="Rokhsar D.S."/>
        </authorList>
    </citation>
    <scope>NUCLEOTIDE SEQUENCE [LARGE SCALE GENOMIC DNA]</scope>
    <source>
        <strain evidence="19">S238N-H82</strain>
        <tissue evidence="19">Testes</tissue>
    </source>
</reference>
<dbReference type="PROSITE" id="PS51642">
    <property type="entry name" value="HEMOPEXIN_2"/>
    <property type="match status" value="4"/>
</dbReference>
<dbReference type="SUPFAM" id="SSF55486">
    <property type="entry name" value="Metalloproteases ('zincins'), catalytic domain"/>
    <property type="match status" value="1"/>
</dbReference>
<protein>
    <recommendedName>
        <fullName evidence="18">Peptidase metallopeptidase domain-containing protein</fullName>
    </recommendedName>
</protein>
<accession>C3XPV7</accession>
<evidence type="ECO:0000256" key="14">
    <source>
        <dbReference type="PROSITE-ProRule" id="PRU01011"/>
    </source>
</evidence>